<sequence>MTDCVWDDTQKVEFDNFAPGHPDASIGLCVSHSIVTSKWYSTLCTDSLPAAHEMPVIYGAAYGCESTLGDYCYTRIGDALPFAQAEAHCNHLCGHLASIHSVEENQWIRTLFSLYNNHTYTLGGYATSKKNLMWIDGTPMDFVNIQNFYEPGCLYMSYSLLSTTRGNWFSANCTFPSSFMCKRHLGVSCVPPTRPTFPPAPTLSSTCNSAPLQEKGIFASPNYPDPYPPYTNCTWTLVTYGPQRIQVKIQNTSVGDDWIYIYDGDSEKAQSLGNITGSGLFAEYSNQNVVFVTFRTGANQFKYKGFTGSFMTIY</sequence>
<comment type="caution">
    <text evidence="2">Lacks conserved residue(s) required for the propagation of feature annotation.</text>
</comment>
<dbReference type="Pfam" id="PF00059">
    <property type="entry name" value="Lectin_C"/>
    <property type="match status" value="1"/>
</dbReference>
<dbReference type="SMART" id="SM00034">
    <property type="entry name" value="CLECT"/>
    <property type="match status" value="1"/>
</dbReference>
<dbReference type="CDD" id="cd00041">
    <property type="entry name" value="CUB"/>
    <property type="match status" value="1"/>
</dbReference>
<dbReference type="AlphaFoldDB" id="A0A1I7TIA0"/>
<dbReference type="PROSITE" id="PS50041">
    <property type="entry name" value="C_TYPE_LECTIN_2"/>
    <property type="match status" value="1"/>
</dbReference>
<dbReference type="SMART" id="SM00042">
    <property type="entry name" value="CUB"/>
    <property type="match status" value="1"/>
</dbReference>
<feature type="domain" description="CUB" evidence="3">
    <location>
        <begin position="207"/>
        <end position="313"/>
    </location>
</feature>
<dbReference type="InterPro" id="IPR000859">
    <property type="entry name" value="CUB_dom"/>
</dbReference>
<evidence type="ECO:0000256" key="1">
    <source>
        <dbReference type="ARBA" id="ARBA00023157"/>
    </source>
</evidence>
<dbReference type="Proteomes" id="UP000095282">
    <property type="component" value="Unplaced"/>
</dbReference>
<reference evidence="6" key="1">
    <citation type="submission" date="2016-11" db="UniProtKB">
        <authorList>
            <consortium name="WormBaseParasite"/>
        </authorList>
    </citation>
    <scope>IDENTIFICATION</scope>
</reference>
<dbReference type="Gene3D" id="3.10.100.10">
    <property type="entry name" value="Mannose-Binding Protein A, subunit A"/>
    <property type="match status" value="1"/>
</dbReference>
<dbReference type="SUPFAM" id="SSF49854">
    <property type="entry name" value="Spermadhesin, CUB domain"/>
    <property type="match status" value="1"/>
</dbReference>
<dbReference type="InterPro" id="IPR050976">
    <property type="entry name" value="Snaclec"/>
</dbReference>
<dbReference type="eggNOG" id="KOG4297">
    <property type="taxonomic scope" value="Eukaryota"/>
</dbReference>
<organism evidence="5 6">
    <name type="scientific">Caenorhabditis tropicalis</name>
    <dbReference type="NCBI Taxonomy" id="1561998"/>
    <lineage>
        <taxon>Eukaryota</taxon>
        <taxon>Metazoa</taxon>
        <taxon>Ecdysozoa</taxon>
        <taxon>Nematoda</taxon>
        <taxon>Chromadorea</taxon>
        <taxon>Rhabditida</taxon>
        <taxon>Rhabditina</taxon>
        <taxon>Rhabditomorpha</taxon>
        <taxon>Rhabditoidea</taxon>
        <taxon>Rhabditidae</taxon>
        <taxon>Peloderinae</taxon>
        <taxon>Caenorhabditis</taxon>
    </lineage>
</organism>
<dbReference type="SUPFAM" id="SSF56436">
    <property type="entry name" value="C-type lectin-like"/>
    <property type="match status" value="2"/>
</dbReference>
<evidence type="ECO:0000256" key="2">
    <source>
        <dbReference type="PROSITE-ProRule" id="PRU00059"/>
    </source>
</evidence>
<dbReference type="WBParaSite" id="Csp11.Scaffold621.g6205.t1">
    <property type="protein sequence ID" value="Csp11.Scaffold621.g6205.t1"/>
    <property type="gene ID" value="Csp11.Scaffold621.g6205"/>
</dbReference>
<dbReference type="PANTHER" id="PTHR22991">
    <property type="entry name" value="PROTEIN CBG13490"/>
    <property type="match status" value="1"/>
</dbReference>
<dbReference type="Gene3D" id="2.60.120.290">
    <property type="entry name" value="Spermadhesin, CUB domain"/>
    <property type="match status" value="1"/>
</dbReference>
<accession>A0A1I7TIA0</accession>
<dbReference type="InterPro" id="IPR035914">
    <property type="entry name" value="Sperma_CUB_dom_sf"/>
</dbReference>
<dbReference type="InterPro" id="IPR016186">
    <property type="entry name" value="C-type_lectin-like/link_sf"/>
</dbReference>
<evidence type="ECO:0000313" key="6">
    <source>
        <dbReference type="WBParaSite" id="Csp11.Scaffold621.g6205.t1"/>
    </source>
</evidence>
<feature type="domain" description="C-type lectin" evidence="4">
    <location>
        <begin position="68"/>
        <end position="182"/>
    </location>
</feature>
<keyword evidence="1" id="KW-1015">Disulfide bond</keyword>
<dbReference type="STRING" id="1561998.A0A1I7TIA0"/>
<proteinExistence type="predicted"/>
<evidence type="ECO:0000313" key="5">
    <source>
        <dbReference type="Proteomes" id="UP000095282"/>
    </source>
</evidence>
<dbReference type="Pfam" id="PF00431">
    <property type="entry name" value="CUB"/>
    <property type="match status" value="1"/>
</dbReference>
<keyword evidence="5" id="KW-1185">Reference proteome</keyword>
<dbReference type="InterPro" id="IPR016187">
    <property type="entry name" value="CTDL_fold"/>
</dbReference>
<dbReference type="PANTHER" id="PTHR22991:SF44">
    <property type="entry name" value="C-TYPE LECTIN-RELATED"/>
    <property type="match status" value="1"/>
</dbReference>
<dbReference type="PROSITE" id="PS01180">
    <property type="entry name" value="CUB"/>
    <property type="match status" value="1"/>
</dbReference>
<dbReference type="InterPro" id="IPR001304">
    <property type="entry name" value="C-type_lectin-like"/>
</dbReference>
<name>A0A1I7TIA0_9PELO</name>
<dbReference type="CDD" id="cd00037">
    <property type="entry name" value="CLECT"/>
    <property type="match status" value="1"/>
</dbReference>
<evidence type="ECO:0000259" key="3">
    <source>
        <dbReference type="PROSITE" id="PS01180"/>
    </source>
</evidence>
<protein>
    <submittedName>
        <fullName evidence="6">CUB domain-containing protein</fullName>
    </submittedName>
</protein>
<evidence type="ECO:0000259" key="4">
    <source>
        <dbReference type="PROSITE" id="PS50041"/>
    </source>
</evidence>